<evidence type="ECO:0000313" key="4">
    <source>
        <dbReference type="Proteomes" id="UP000515135"/>
    </source>
</evidence>
<dbReference type="AlphaFoldDB" id="A0A6P5ANW4"/>
<accession>A0A6P5ANW4</accession>
<dbReference type="OrthoDB" id="418245at2759"/>
<keyword evidence="1" id="KW-1015">Disulfide bond</keyword>
<dbReference type="PROSITE" id="PS00615">
    <property type="entry name" value="C_TYPE_LECTIN_1"/>
    <property type="match status" value="1"/>
</dbReference>
<feature type="domain" description="C-type lectin" evidence="3">
    <location>
        <begin position="70"/>
        <end position="191"/>
    </location>
</feature>
<keyword evidence="2" id="KW-0732">Signal</keyword>
<evidence type="ECO:0000256" key="2">
    <source>
        <dbReference type="SAM" id="SignalP"/>
    </source>
</evidence>
<evidence type="ECO:0000256" key="1">
    <source>
        <dbReference type="ARBA" id="ARBA00023157"/>
    </source>
</evidence>
<dbReference type="PANTHER" id="PTHR22801">
    <property type="entry name" value="LITHOSTATHINE"/>
    <property type="match status" value="1"/>
</dbReference>
<sequence length="200" mass="22912">MRAISLTLLLLAAVACTTAEDMPEDIAANNADEMEGSLMERLTKLMGDLDELSQKYRRYKGYHPSFRGALNGVRYLVFKYERTYDEAKEVCQGYGGTLADIKSEAIHNFVEGLVRKVDPHKSYWIGLNDMATEGTWAWSRGETVSDCGYTNWAPGQPDNFLWSQDCGRMWDWANFKWDDANCADKYHFVCQIGRRMTNRC</sequence>
<keyword evidence="4" id="KW-1185">Reference proteome</keyword>
<dbReference type="InterPro" id="IPR018378">
    <property type="entry name" value="C-type_lectin_CS"/>
</dbReference>
<dbReference type="PROSITE" id="PS50041">
    <property type="entry name" value="C_TYPE_LECTIN_2"/>
    <property type="match status" value="1"/>
</dbReference>
<reference evidence="5" key="1">
    <citation type="submission" date="2025-08" db="UniProtKB">
        <authorList>
            <consortium name="RefSeq"/>
        </authorList>
    </citation>
    <scope>IDENTIFICATION</scope>
    <source>
        <tissue evidence="5">Gonad</tissue>
    </source>
</reference>
<name>A0A6P5ANW4_BRABE</name>
<dbReference type="Gene3D" id="3.10.100.10">
    <property type="entry name" value="Mannose-Binding Protein A, subunit A"/>
    <property type="match status" value="1"/>
</dbReference>
<dbReference type="CDD" id="cd00037">
    <property type="entry name" value="CLECT"/>
    <property type="match status" value="1"/>
</dbReference>
<dbReference type="SUPFAM" id="SSF56436">
    <property type="entry name" value="C-type lectin-like"/>
    <property type="match status" value="1"/>
</dbReference>
<organism evidence="4 5">
    <name type="scientific">Branchiostoma belcheri</name>
    <name type="common">Amphioxus</name>
    <dbReference type="NCBI Taxonomy" id="7741"/>
    <lineage>
        <taxon>Eukaryota</taxon>
        <taxon>Metazoa</taxon>
        <taxon>Chordata</taxon>
        <taxon>Cephalochordata</taxon>
        <taxon>Leptocardii</taxon>
        <taxon>Amphioxiformes</taxon>
        <taxon>Branchiostomatidae</taxon>
        <taxon>Branchiostoma</taxon>
    </lineage>
</organism>
<dbReference type="SMART" id="SM00034">
    <property type="entry name" value="CLECT"/>
    <property type="match status" value="1"/>
</dbReference>
<dbReference type="InterPro" id="IPR016187">
    <property type="entry name" value="CTDL_fold"/>
</dbReference>
<dbReference type="KEGG" id="bbel:109484788"/>
<protein>
    <submittedName>
        <fullName evidence="5">C-type lectin lectoxin-Lio2-like</fullName>
    </submittedName>
</protein>
<dbReference type="Proteomes" id="UP000515135">
    <property type="component" value="Unplaced"/>
</dbReference>
<dbReference type="GeneID" id="109484788"/>
<gene>
    <name evidence="5" type="primary">LOC109484788</name>
</gene>
<feature type="chain" id="PRO_5028373355" evidence="2">
    <location>
        <begin position="20"/>
        <end position="200"/>
    </location>
</feature>
<dbReference type="PANTHER" id="PTHR22801:SF63">
    <property type="entry name" value="C-TYPE LECTIN DOMAIN-CONTAINING PROTEIN"/>
    <property type="match status" value="1"/>
</dbReference>
<dbReference type="PROSITE" id="PS51257">
    <property type="entry name" value="PROKAR_LIPOPROTEIN"/>
    <property type="match status" value="1"/>
</dbReference>
<evidence type="ECO:0000259" key="3">
    <source>
        <dbReference type="PROSITE" id="PS50041"/>
    </source>
</evidence>
<dbReference type="InterPro" id="IPR001304">
    <property type="entry name" value="C-type_lectin-like"/>
</dbReference>
<dbReference type="InterPro" id="IPR050801">
    <property type="entry name" value="Ca-Dep_Lectins_ImmuneDev"/>
</dbReference>
<feature type="signal peptide" evidence="2">
    <location>
        <begin position="1"/>
        <end position="19"/>
    </location>
</feature>
<evidence type="ECO:0000313" key="5">
    <source>
        <dbReference type="RefSeq" id="XP_019643711.1"/>
    </source>
</evidence>
<proteinExistence type="predicted"/>
<dbReference type="Pfam" id="PF00059">
    <property type="entry name" value="Lectin_C"/>
    <property type="match status" value="1"/>
</dbReference>
<dbReference type="InterPro" id="IPR016186">
    <property type="entry name" value="C-type_lectin-like/link_sf"/>
</dbReference>
<dbReference type="RefSeq" id="XP_019643711.1">
    <property type="nucleotide sequence ID" value="XM_019788152.1"/>
</dbReference>